<dbReference type="EMBL" id="SRYD01000001">
    <property type="protein sequence ID" value="TGY76716.1"/>
    <property type="molecule type" value="Genomic_DNA"/>
</dbReference>
<evidence type="ECO:0000313" key="2">
    <source>
        <dbReference type="Proteomes" id="UP000306630"/>
    </source>
</evidence>
<name>A0A4S1ZL07_9BACT</name>
<dbReference type="AlphaFoldDB" id="A0A4S1ZL07"/>
<accession>A0A4S1ZL07</accession>
<organism evidence="1 2">
    <name type="scientific">Muribaculum intestinale</name>
    <dbReference type="NCBI Taxonomy" id="1796646"/>
    <lineage>
        <taxon>Bacteria</taxon>
        <taxon>Pseudomonadati</taxon>
        <taxon>Bacteroidota</taxon>
        <taxon>Bacteroidia</taxon>
        <taxon>Bacteroidales</taxon>
        <taxon>Muribaculaceae</taxon>
        <taxon>Muribaculum</taxon>
    </lineage>
</organism>
<evidence type="ECO:0000313" key="1">
    <source>
        <dbReference type="EMBL" id="TGY76716.1"/>
    </source>
</evidence>
<gene>
    <name evidence="1" type="ORF">E5333_00225</name>
</gene>
<dbReference type="Proteomes" id="UP000306630">
    <property type="component" value="Unassembled WGS sequence"/>
</dbReference>
<dbReference type="RefSeq" id="WP_135957252.1">
    <property type="nucleotide sequence ID" value="NZ_CAOTTR010000052.1"/>
</dbReference>
<comment type="caution">
    <text evidence="1">The sequence shown here is derived from an EMBL/GenBank/DDBJ whole genome shotgun (WGS) entry which is preliminary data.</text>
</comment>
<sequence>MDITIDISLPKSWTDLTQQQLRFLLAVIASVNRINRNVPFRSQDDYAAQTAAQVATICLFKWSGITVICPYADGYLVKADNREVYLPTQIITAALVHLSWTKQLPQFPVRLDTVDGAKAIPADISSGLSFDAWLACETFWQQYQASQNPELLRQMAEILYNKEGIRPRPAATLGVFYWWAGVKNMVSAMFPNFFRSIGPEGTPEPIAYDTMRHNIDTQIRALTKGDITKESEILALNALRALTELDAQAREYDELQKKYGTT</sequence>
<protein>
    <submittedName>
        <fullName evidence="1">Uncharacterized protein</fullName>
    </submittedName>
</protein>
<reference evidence="1 2" key="1">
    <citation type="submission" date="2019-04" db="EMBL/GenBank/DDBJ databases">
        <title>Microbes associate with the intestines of laboratory mice.</title>
        <authorList>
            <person name="Navarre W."/>
            <person name="Wong E."/>
            <person name="Huang K."/>
            <person name="Tropini C."/>
            <person name="Ng K."/>
            <person name="Yu B."/>
        </authorList>
    </citation>
    <scope>NUCLEOTIDE SEQUENCE [LARGE SCALE GENOMIC DNA]</scope>
    <source>
        <strain evidence="1 2">NM06_A21</strain>
    </source>
</reference>
<proteinExistence type="predicted"/>